<name>A0A7C4EYL7_9BACT</name>
<feature type="signal peptide" evidence="6">
    <location>
        <begin position="1"/>
        <end position="21"/>
    </location>
</feature>
<dbReference type="FunFam" id="3.90.226.10:FF:000089">
    <property type="entry name" value="Membrane-bound serine protease"/>
    <property type="match status" value="1"/>
</dbReference>
<dbReference type="PANTHER" id="PTHR33507:SF4">
    <property type="entry name" value="NODULATION COMPETITIVENESS PROTEIN NFED"/>
    <property type="match status" value="1"/>
</dbReference>
<comment type="caution">
    <text evidence="10">The sequence shown here is derived from an EMBL/GenBank/DDBJ whole genome shotgun (WGS) entry which is preliminary data.</text>
</comment>
<dbReference type="InterPro" id="IPR012340">
    <property type="entry name" value="NA-bd_OB-fold"/>
</dbReference>
<evidence type="ECO:0000259" key="8">
    <source>
        <dbReference type="Pfam" id="PF24961"/>
    </source>
</evidence>
<feature type="transmembrane region" description="Helical" evidence="5">
    <location>
        <begin position="349"/>
        <end position="371"/>
    </location>
</feature>
<evidence type="ECO:0000256" key="4">
    <source>
        <dbReference type="ARBA" id="ARBA00023136"/>
    </source>
</evidence>
<feature type="transmembrane region" description="Helical" evidence="5">
    <location>
        <begin position="319"/>
        <end position="337"/>
    </location>
</feature>
<feature type="transmembrane region" description="Helical" evidence="5">
    <location>
        <begin position="295"/>
        <end position="312"/>
    </location>
</feature>
<dbReference type="InterPro" id="IPR002810">
    <property type="entry name" value="NfeD-like_C"/>
</dbReference>
<dbReference type="Pfam" id="PF24961">
    <property type="entry name" value="NfeD_membrane"/>
    <property type="match status" value="1"/>
</dbReference>
<proteinExistence type="predicted"/>
<feature type="domain" description="NfeD1b N-terminal" evidence="9">
    <location>
        <begin position="39"/>
        <end position="208"/>
    </location>
</feature>
<feature type="transmembrane region" description="Helical" evidence="5">
    <location>
        <begin position="245"/>
        <end position="265"/>
    </location>
</feature>
<dbReference type="InterPro" id="IPR052165">
    <property type="entry name" value="Membrane_assoc_protease"/>
</dbReference>
<sequence length="440" mass="46237">MKMQMRAILCFLLSCALSVLTGGVGLSAKGGDASARPTVVLLSVDGTVNPALADYIVKGIEQAEEKNATCVIIRMDTPGGVVTTTKTIIKAMVNAKVPVVVYVAPSGSSASSAGALITVAADVAAMAPGTNIGAAHPVAGGGQEIGAAMSEKIINDLTAYIRGIAVRKGRNAQWIEQAIRESVSITAKEALEIGVIEIVADSLPDLLKKLDGRKIQKEGRSYVLNTSDAHVERVMPGLRFKILDVVANPNIAYLLMMIGGIGIMMELYNPGMIFPGVVGGICLLLSFFALQVLPVNYVGILLMILAVILFIAEIKVVSYGLLSVGGIVSLTLGSVMLFESGEDAMRVSWSIIVPTVAAVSAFFIFALGLVVRAWMRQPLTGTQGLVGELGVAVTDIDKEGKVAIHGEYWNARSDQRIPKGSKVRVASVEGLHIKVTPADI</sequence>
<dbReference type="InterPro" id="IPR029045">
    <property type="entry name" value="ClpP/crotonase-like_dom_sf"/>
</dbReference>
<evidence type="ECO:0000256" key="6">
    <source>
        <dbReference type="SAM" id="SignalP"/>
    </source>
</evidence>
<keyword evidence="4 5" id="KW-0472">Membrane</keyword>
<evidence type="ECO:0000259" key="7">
    <source>
        <dbReference type="Pfam" id="PF01957"/>
    </source>
</evidence>
<accession>A0A7C4EYL7</accession>
<evidence type="ECO:0000256" key="3">
    <source>
        <dbReference type="ARBA" id="ARBA00022989"/>
    </source>
</evidence>
<dbReference type="EMBL" id="DTGT01000442">
    <property type="protein sequence ID" value="HGH62296.1"/>
    <property type="molecule type" value="Genomic_DNA"/>
</dbReference>
<evidence type="ECO:0000256" key="2">
    <source>
        <dbReference type="ARBA" id="ARBA00022692"/>
    </source>
</evidence>
<dbReference type="SUPFAM" id="SSF52096">
    <property type="entry name" value="ClpP/crotonase"/>
    <property type="match status" value="1"/>
</dbReference>
<organism evidence="10">
    <name type="scientific">Desulfomonile tiedjei</name>
    <dbReference type="NCBI Taxonomy" id="2358"/>
    <lineage>
        <taxon>Bacteria</taxon>
        <taxon>Pseudomonadati</taxon>
        <taxon>Thermodesulfobacteriota</taxon>
        <taxon>Desulfomonilia</taxon>
        <taxon>Desulfomonilales</taxon>
        <taxon>Desulfomonilaceae</taxon>
        <taxon>Desulfomonile</taxon>
    </lineage>
</organism>
<dbReference type="Gene3D" id="2.40.50.140">
    <property type="entry name" value="Nucleic acid-binding proteins"/>
    <property type="match status" value="1"/>
</dbReference>
<dbReference type="CDD" id="cd07020">
    <property type="entry name" value="Clp_protease_NfeD_1"/>
    <property type="match status" value="1"/>
</dbReference>
<comment type="subcellular location">
    <subcellularLocation>
        <location evidence="1">Membrane</location>
        <topology evidence="1">Multi-pass membrane protein</topology>
    </subcellularLocation>
</comment>
<dbReference type="Pfam" id="PF25145">
    <property type="entry name" value="NfeD1b_N"/>
    <property type="match status" value="1"/>
</dbReference>
<dbReference type="InterPro" id="IPR056738">
    <property type="entry name" value="NfeD1b_N"/>
</dbReference>
<dbReference type="Pfam" id="PF01957">
    <property type="entry name" value="NfeD"/>
    <property type="match status" value="1"/>
</dbReference>
<keyword evidence="2 5" id="KW-0812">Transmembrane</keyword>
<keyword evidence="6" id="KW-0732">Signal</keyword>
<protein>
    <submittedName>
        <fullName evidence="10">Nodulation protein NfeD</fullName>
    </submittedName>
</protein>
<dbReference type="PANTHER" id="PTHR33507">
    <property type="entry name" value="INNER MEMBRANE PROTEIN YBBJ"/>
    <property type="match status" value="1"/>
</dbReference>
<dbReference type="GO" id="GO:0016020">
    <property type="term" value="C:membrane"/>
    <property type="evidence" value="ECO:0007669"/>
    <property type="project" value="UniProtKB-SubCell"/>
</dbReference>
<evidence type="ECO:0000259" key="9">
    <source>
        <dbReference type="Pfam" id="PF25145"/>
    </source>
</evidence>
<dbReference type="SUPFAM" id="SSF141322">
    <property type="entry name" value="NfeD domain-like"/>
    <property type="match status" value="1"/>
</dbReference>
<gene>
    <name evidence="10" type="ORF">ENV54_13500</name>
</gene>
<evidence type="ECO:0000256" key="5">
    <source>
        <dbReference type="SAM" id="Phobius"/>
    </source>
</evidence>
<evidence type="ECO:0000256" key="1">
    <source>
        <dbReference type="ARBA" id="ARBA00004141"/>
    </source>
</evidence>
<reference evidence="10" key="1">
    <citation type="journal article" date="2020" name="mSystems">
        <title>Genome- and Community-Level Interaction Insights into Carbon Utilization and Element Cycling Functions of Hydrothermarchaeota in Hydrothermal Sediment.</title>
        <authorList>
            <person name="Zhou Z."/>
            <person name="Liu Y."/>
            <person name="Xu W."/>
            <person name="Pan J."/>
            <person name="Luo Z.H."/>
            <person name="Li M."/>
        </authorList>
    </citation>
    <scope>NUCLEOTIDE SEQUENCE [LARGE SCALE GENOMIC DNA]</scope>
    <source>
        <strain evidence="10">SpSt-769</strain>
    </source>
</reference>
<feature type="domain" description="NfeD-like C-terminal" evidence="7">
    <location>
        <begin position="383"/>
        <end position="437"/>
    </location>
</feature>
<dbReference type="InterPro" id="IPR056739">
    <property type="entry name" value="NfeD_membrane"/>
</dbReference>
<dbReference type="Gene3D" id="3.90.226.10">
    <property type="entry name" value="2-enoyl-CoA Hydratase, Chain A, domain 1"/>
    <property type="match status" value="1"/>
</dbReference>
<dbReference type="AlphaFoldDB" id="A0A7C4EYL7"/>
<keyword evidence="3 5" id="KW-1133">Transmembrane helix</keyword>
<feature type="chain" id="PRO_5027633511" evidence="6">
    <location>
        <begin position="22"/>
        <end position="440"/>
    </location>
</feature>
<evidence type="ECO:0000313" key="10">
    <source>
        <dbReference type="EMBL" id="HGH62296.1"/>
    </source>
</evidence>
<feature type="domain" description="NfeD integral membrane" evidence="8">
    <location>
        <begin position="250"/>
        <end position="366"/>
    </location>
</feature>